<gene>
    <name evidence="2" type="ORF">ABL_08223</name>
</gene>
<dbReference type="VEuPathDB" id="FungiDB:M747DRAFT_317364"/>
<dbReference type="PANTHER" id="PTHR24148">
    <property type="entry name" value="ANKYRIN REPEAT DOMAIN-CONTAINING PROTEIN 39 HOMOLOG-RELATED"/>
    <property type="match status" value="1"/>
</dbReference>
<dbReference type="OMA" id="HEWHRIS"/>
<reference evidence="3" key="1">
    <citation type="journal article" date="2016" name="Genome Announc.">
        <title>Draft genome sequence of Aspergillus niger strain An76.</title>
        <authorList>
            <person name="Gong W."/>
            <person name="Cheng Z."/>
            <person name="Zhang H."/>
            <person name="Liu L."/>
            <person name="Gao P."/>
            <person name="Wang L."/>
        </authorList>
    </citation>
    <scope>NUCLEOTIDE SEQUENCE [LARGE SCALE GENOMIC DNA]</scope>
    <source>
        <strain evidence="3">An76</strain>
    </source>
</reference>
<dbReference type="OrthoDB" id="2157530at2759"/>
<dbReference type="Pfam" id="PF26639">
    <property type="entry name" value="Het-6_barrel"/>
    <property type="match status" value="1"/>
</dbReference>
<comment type="caution">
    <text evidence="2">The sequence shown here is derived from an EMBL/GenBank/DDBJ whole genome shotgun (WGS) entry which is preliminary data.</text>
</comment>
<dbReference type="PANTHER" id="PTHR24148:SF64">
    <property type="entry name" value="HETEROKARYON INCOMPATIBILITY DOMAIN-CONTAINING PROTEIN"/>
    <property type="match status" value="1"/>
</dbReference>
<dbReference type="InterPro" id="IPR052895">
    <property type="entry name" value="HetReg/Transcr_Mod"/>
</dbReference>
<dbReference type="VEuPathDB" id="FungiDB:ATCC64974_68150"/>
<organism evidence="2 3">
    <name type="scientific">Aspergillus niger</name>
    <dbReference type="NCBI Taxonomy" id="5061"/>
    <lineage>
        <taxon>Eukaryota</taxon>
        <taxon>Fungi</taxon>
        <taxon>Dikarya</taxon>
        <taxon>Ascomycota</taxon>
        <taxon>Pezizomycotina</taxon>
        <taxon>Eurotiomycetes</taxon>
        <taxon>Eurotiomycetidae</taxon>
        <taxon>Eurotiales</taxon>
        <taxon>Aspergillaceae</taxon>
        <taxon>Aspergillus</taxon>
        <taxon>Aspergillus subgen. Circumdati</taxon>
    </lineage>
</organism>
<accession>A0A124BYH0</accession>
<dbReference type="VEuPathDB" id="FungiDB:ATCC64974_36930"/>
<feature type="domain" description="Heterokaryon incompatibility" evidence="1">
    <location>
        <begin position="480"/>
        <end position="582"/>
    </location>
</feature>
<name>A0A124BYH0_ASPNG</name>
<dbReference type="VEuPathDB" id="FungiDB:M747DRAFT_290741"/>
<evidence type="ECO:0000313" key="3">
    <source>
        <dbReference type="Proteomes" id="UP000068243"/>
    </source>
</evidence>
<sequence length="1017" mass="115848">MIQLASYQQPYGRPPLWTPVKKSLKLKETGYPKWANPKPINELAHPWEASFEAIRRQDSKYDLKRTDIVTCSATLRNLFEFIRGLTSEIRFIMERIGKTVVFVRREVPAPVWLPESDIQHKYETEFTKRYTKWEDIAAEYKAHQRIVRYNFAGINMVVRSASDAYIPNQVLNFEGGSASTNTDTANTSSLTEGISGLQVHEGGKPVAQNEILHTDLRSMYNHHGQLRKLHLNTVFPRLWASQVSNVAVAYHKEGVMKSVRVSDMKDELLNWERDNKDHLSRLAGLLNNLTGYARASPSRLEVCRSSFGPLEIRKLADQDSPKAVSPQMRLYLDKWTTSPSGPATNARDFPMVHFSPLAERQIRLLELHSGGGDEEIRCDIHIHSLDDCPPYEAISYTWGDPYEGYSKRKGRTKAGDARIKVGNAPLDIGESLYDAFKWLRYPSCNATVRRYHGTFIDVNDNRDGVVRKDPGDVFSQFKGRSRFIWADRICINQDDPQEKSHQLKLMGDIYRSVAYHQENLGDKHDLLNGSDGGPRSGQGTPSFMTMIQLDDVGVKWTICQCWKALTALTQRAWFTRAWVVQEATLPPDVRIVCGGYSIPWSELVRALNFVPSIPIRPLAGVPLPSHMAVVEKLRQEVPAGKSTLLNILLRNNNCDATVLVDRIYAFCGLVDESELQDVELQSFDYPERNPKWSDAERKIKSETIYREVCKKLSVNMLRRSGNLDLLSGPVGNVEGRNDWPSWIPDWAASQRPGCLLLDQHHFRASKDTKTTGSIEFQHQDTVMGVEGFVFDRIEEVSDTADRRPPNTWTFQHYKQYRKRMKTMVGFLQCCLRWEEITKARVKAKYVGGGDMLDAYWQTLLAGHVTPENHESQKKQFQRFDMISKDGAKILQSWGLPAWPWILFLTPHNLAVLLVRAMMTKRDFSGLLRIGDFTSNPNFSYVWNRHVIRTSMGYIGLSPASARKGDAITLCKGAKVPLIAREAKDSQGHWSLVGEAYIHGIMSGCVWDENKCTKMWFV</sequence>
<dbReference type="VEuPathDB" id="FungiDB:ASPNIDRAFT2_1166289"/>
<dbReference type="Proteomes" id="UP000068243">
    <property type="component" value="Unassembled WGS sequence"/>
</dbReference>
<dbReference type="VEuPathDB" id="FungiDB:An12g05450"/>
<dbReference type="InterPro" id="IPR010730">
    <property type="entry name" value="HET"/>
</dbReference>
<dbReference type="VEuPathDB" id="FungiDB:ASPNIDRAFT2_1122757"/>
<proteinExistence type="predicted"/>
<dbReference type="AlphaFoldDB" id="A0A124BYH0"/>
<dbReference type="Pfam" id="PF06985">
    <property type="entry name" value="HET"/>
    <property type="match status" value="1"/>
</dbReference>
<protein>
    <recommendedName>
        <fullName evidence="1">Heterokaryon incompatibility domain-containing protein</fullName>
    </recommendedName>
</protein>
<evidence type="ECO:0000259" key="1">
    <source>
        <dbReference type="Pfam" id="PF06985"/>
    </source>
</evidence>
<dbReference type="VEuPathDB" id="FungiDB:ATCC64974_37700"/>
<dbReference type="VEuPathDB" id="FungiDB:An06g00030"/>
<evidence type="ECO:0000313" key="2">
    <source>
        <dbReference type="EMBL" id="GAQ45562.1"/>
    </source>
</evidence>
<dbReference type="EMBL" id="BCMY01000017">
    <property type="protein sequence ID" value="GAQ45562.1"/>
    <property type="molecule type" value="Genomic_DNA"/>
</dbReference>